<evidence type="ECO:0000313" key="6">
    <source>
        <dbReference type="Proteomes" id="UP000431922"/>
    </source>
</evidence>
<evidence type="ECO:0000259" key="4">
    <source>
        <dbReference type="Pfam" id="PF12969"/>
    </source>
</evidence>
<dbReference type="OrthoDB" id="98874at2"/>
<evidence type="ECO:0000256" key="3">
    <source>
        <dbReference type="SAM" id="SignalP"/>
    </source>
</evidence>
<evidence type="ECO:0000256" key="1">
    <source>
        <dbReference type="ARBA" id="ARBA00022737"/>
    </source>
</evidence>
<dbReference type="InterPro" id="IPR024618">
    <property type="entry name" value="DUF3857"/>
</dbReference>
<dbReference type="SUPFAM" id="SSF54001">
    <property type="entry name" value="Cysteine proteinases"/>
    <property type="match status" value="1"/>
</dbReference>
<dbReference type="Proteomes" id="UP000431922">
    <property type="component" value="Unassembled WGS sequence"/>
</dbReference>
<dbReference type="PANTHER" id="PTHR44858">
    <property type="entry name" value="TETRATRICOPEPTIDE REPEAT PROTEIN 6"/>
    <property type="match status" value="1"/>
</dbReference>
<feature type="chain" id="PRO_5032934624" evidence="3">
    <location>
        <begin position="24"/>
        <end position="930"/>
    </location>
</feature>
<dbReference type="InterPro" id="IPR050498">
    <property type="entry name" value="Ycf3"/>
</dbReference>
<dbReference type="InterPro" id="IPR038765">
    <property type="entry name" value="Papain-like_cys_pep_sf"/>
</dbReference>
<organism evidence="5 6">
    <name type="scientific">Allopontixanthobacter sediminis</name>
    <dbReference type="NCBI Taxonomy" id="1689985"/>
    <lineage>
        <taxon>Bacteria</taxon>
        <taxon>Pseudomonadati</taxon>
        <taxon>Pseudomonadota</taxon>
        <taxon>Alphaproteobacteria</taxon>
        <taxon>Sphingomonadales</taxon>
        <taxon>Erythrobacteraceae</taxon>
        <taxon>Allopontixanthobacter</taxon>
    </lineage>
</organism>
<dbReference type="Gene3D" id="3.10.620.30">
    <property type="match status" value="1"/>
</dbReference>
<comment type="caution">
    <text evidence="5">The sequence shown here is derived from an EMBL/GenBank/DDBJ whole genome shotgun (WGS) entry which is preliminary data.</text>
</comment>
<dbReference type="GO" id="GO:0046813">
    <property type="term" value="P:receptor-mediated virion attachment to host cell"/>
    <property type="evidence" value="ECO:0007669"/>
    <property type="project" value="TreeGrafter"/>
</dbReference>
<gene>
    <name evidence="5" type="ORF">GRI65_05895</name>
</gene>
<feature type="signal peptide" evidence="3">
    <location>
        <begin position="1"/>
        <end position="23"/>
    </location>
</feature>
<dbReference type="InterPro" id="IPR019734">
    <property type="entry name" value="TPR_rpt"/>
</dbReference>
<dbReference type="Pfam" id="PF12969">
    <property type="entry name" value="DUF3857"/>
    <property type="match status" value="1"/>
</dbReference>
<keyword evidence="3" id="KW-0732">Signal</keyword>
<dbReference type="PANTHER" id="PTHR44858:SF1">
    <property type="entry name" value="UDP-N-ACETYLGLUCOSAMINE--PEPTIDE N-ACETYLGLUCOSAMINYLTRANSFERASE SPINDLY-RELATED"/>
    <property type="match status" value="1"/>
</dbReference>
<dbReference type="Gene3D" id="1.25.40.10">
    <property type="entry name" value="Tetratricopeptide repeat domain"/>
    <property type="match status" value="2"/>
</dbReference>
<dbReference type="GO" id="GO:0009279">
    <property type="term" value="C:cell outer membrane"/>
    <property type="evidence" value="ECO:0007669"/>
    <property type="project" value="TreeGrafter"/>
</dbReference>
<feature type="domain" description="DUF3857" evidence="4">
    <location>
        <begin position="63"/>
        <end position="223"/>
    </location>
</feature>
<dbReference type="SUPFAM" id="SSF48452">
    <property type="entry name" value="TPR-like"/>
    <property type="match status" value="2"/>
</dbReference>
<keyword evidence="1" id="KW-0677">Repeat</keyword>
<accession>A0A845B1H0</accession>
<evidence type="ECO:0000256" key="2">
    <source>
        <dbReference type="ARBA" id="ARBA00022803"/>
    </source>
</evidence>
<keyword evidence="2" id="KW-0802">TPR repeat</keyword>
<proteinExistence type="predicted"/>
<dbReference type="Gene3D" id="2.60.40.3140">
    <property type="match status" value="1"/>
</dbReference>
<dbReference type="EMBL" id="WTYL01000002">
    <property type="protein sequence ID" value="MXP43984.1"/>
    <property type="molecule type" value="Genomic_DNA"/>
</dbReference>
<dbReference type="RefSeq" id="WP_160755642.1">
    <property type="nucleotide sequence ID" value="NZ_WTYL01000002.1"/>
</dbReference>
<dbReference type="SMART" id="SM00028">
    <property type="entry name" value="TPR"/>
    <property type="match status" value="2"/>
</dbReference>
<dbReference type="InterPro" id="IPR011990">
    <property type="entry name" value="TPR-like_helical_dom_sf"/>
</dbReference>
<name>A0A845B1H0_9SPHN</name>
<keyword evidence="6" id="KW-1185">Reference proteome</keyword>
<dbReference type="AlphaFoldDB" id="A0A845B1H0"/>
<protein>
    <submittedName>
        <fullName evidence="5">DUF3857 domain-containing protein</fullName>
    </submittedName>
</protein>
<evidence type="ECO:0000313" key="5">
    <source>
        <dbReference type="EMBL" id="MXP43984.1"/>
    </source>
</evidence>
<sequence length="930" mass="100264">MKPLRLLLLASSFGVLPLTSAVAGEEILYAPAPDWVEVKPLIAADSKGAPLVLVEQQVRLEGGTVTSYNDMAMRLSSPEALTQAGTLTAQWMPDKGDLVIHRVELLRDGTTVDVIAQGARFDALRRERQLEQRVVDGIRTASLALPGARVGDVVRLAYSVSMRDQALGDEMQWEGMLLAKPVPLDRGNITISWPAGEDIRWRAKAVTAGPQPVERRGYRYLSFDLPIDKQAEMPGDAPLRYLIPPIIGASSFSGWSEVSEIMAPLYLRVLGIAADSDLARQVEQLKSASTDPLIRVALATRLVQDEISYLANGMDGGNYIPQAPAETWEHRYGDCKAKSLLLAALLRAMDIEAEPMLVRTSAGDALPEMLPMPGGFDHVIVHAVVDGTDYWLDGTSAGARIDNIAIVPPFHYGLPLRAEGAELIVLSPRLPSGEGDKLKLVIDSSAGISVPAMYEIDIELTGASAAPVRAMAGQIEGQLLEQMVSSIVGAVLGDTQLLTHDLSWDQTKGVANVTASGVMTTPWRREQEVYQLQPPGQPAVKISFAADRARSAWRDIPLRLNGPSSQHLELSVVLPDGGRGFAIVDGAGIDEMLAGIAVRSTADLKQRLFTLKQSVVSAGGELPAANIAAAQRDSARIQRQLPQLRAPEGARARWNYKGTDRDLLGPLERAFSQLIDKAAEDEIAQAYANRAAFRAGTFDFSAAKSDLDKAIEHEASIALYYQRAAVLTELGDLESSLGDLQTAEALEAKGESYASQIELLGLLGRADEGVALAREYGPMAESEEDASQLIATALMWEGNSTEALAVLAKEAGRRPGDGELLNAQCWEAGVWAKIDDAMLDVCTRAVEKSDWSANALDSRAMAYFRLGRLSEARADLDAVVSKAPEIAESRFMRGVVRLAQGDKGGRDEVQLALHMKPSLAHIYAAYGIKP</sequence>
<reference evidence="5 6" key="1">
    <citation type="submission" date="2019-12" db="EMBL/GenBank/DDBJ databases">
        <title>Genomic-based taxomic classification of the family Erythrobacteraceae.</title>
        <authorList>
            <person name="Xu L."/>
        </authorList>
    </citation>
    <scope>NUCLEOTIDE SEQUENCE [LARGE SCALE GENOMIC DNA]</scope>
    <source>
        <strain evidence="5 6">KCTC 42453</strain>
    </source>
</reference>